<protein>
    <submittedName>
        <fullName evidence="2">DUF951 domain-containing protein</fullName>
    </submittedName>
</protein>
<organism evidence="2 3">
    <name type="scientific">Caproicibacterium argilliputei</name>
    <dbReference type="NCBI Taxonomy" id="3030016"/>
    <lineage>
        <taxon>Bacteria</taxon>
        <taxon>Bacillati</taxon>
        <taxon>Bacillota</taxon>
        <taxon>Clostridia</taxon>
        <taxon>Eubacteriales</taxon>
        <taxon>Oscillospiraceae</taxon>
        <taxon>Caproicibacterium</taxon>
    </lineage>
</organism>
<feature type="region of interest" description="Disordered" evidence="1">
    <location>
        <begin position="55"/>
        <end position="74"/>
    </location>
</feature>
<evidence type="ECO:0000256" key="1">
    <source>
        <dbReference type="SAM" id="MobiDB-lite"/>
    </source>
</evidence>
<dbReference type="InterPro" id="IPR009296">
    <property type="entry name" value="DUF951"/>
</dbReference>
<dbReference type="Proteomes" id="UP001300604">
    <property type="component" value="Chromosome"/>
</dbReference>
<reference evidence="2" key="1">
    <citation type="submission" date="2023-09" db="EMBL/GenBank/DDBJ databases">
        <authorList>
            <person name="Zeng C."/>
        </authorList>
    </citation>
    <scope>NUCLEOTIDE SEQUENCE</scope>
    <source>
        <strain evidence="2">ZCY20-5</strain>
    </source>
</reference>
<accession>A0AA97D7T2</accession>
<proteinExistence type="predicted"/>
<dbReference type="KEGG" id="carl:PXC00_08385"/>
<dbReference type="AlphaFoldDB" id="A0AA97D7T2"/>
<dbReference type="PANTHER" id="PTHR38455">
    <property type="entry name" value="HYPOTHETICAL CYTOSOLIC PROTEIN"/>
    <property type="match status" value="1"/>
</dbReference>
<dbReference type="Pfam" id="PF06107">
    <property type="entry name" value="DUF951"/>
    <property type="match status" value="1"/>
</dbReference>
<name>A0AA97D7T2_9FIRM</name>
<keyword evidence="3" id="KW-1185">Reference proteome</keyword>
<dbReference type="EMBL" id="CP135996">
    <property type="protein sequence ID" value="WOC31242.1"/>
    <property type="molecule type" value="Genomic_DNA"/>
</dbReference>
<dbReference type="RefSeq" id="WP_275843952.1">
    <property type="nucleotide sequence ID" value="NZ_CP135996.1"/>
</dbReference>
<dbReference type="PANTHER" id="PTHR38455:SF1">
    <property type="entry name" value="DUF951 DOMAIN-CONTAINING PROTEIN"/>
    <property type="match status" value="1"/>
</dbReference>
<evidence type="ECO:0000313" key="3">
    <source>
        <dbReference type="Proteomes" id="UP001300604"/>
    </source>
</evidence>
<gene>
    <name evidence="2" type="ORF">PXC00_08385</name>
</gene>
<evidence type="ECO:0000313" key="2">
    <source>
        <dbReference type="EMBL" id="WOC31242.1"/>
    </source>
</evidence>
<reference evidence="2" key="2">
    <citation type="submission" date="2024-06" db="EMBL/GenBank/DDBJ databases">
        <title>Caproicibacterium argilliputei sp. nov, a novel caproic acid producing anaerobic bacterium isolated from pit mud.</title>
        <authorList>
            <person name="Xia S."/>
        </authorList>
    </citation>
    <scope>NUCLEOTIDE SEQUENCE</scope>
    <source>
        <strain evidence="2">ZCY20-5</strain>
    </source>
</reference>
<sequence length="74" mass="8239">MDVRPGDILLMKKPHPCGGSTFLVLRAGMDFKIRCTSCGREIMLPRRKCEKNIRRITRSASGAADGTPPPRKEL</sequence>